<protein>
    <recommendedName>
        <fullName evidence="3">RNase H type-1 domain-containing protein</fullName>
    </recommendedName>
</protein>
<dbReference type="Proteomes" id="UP001472677">
    <property type="component" value="Unassembled WGS sequence"/>
</dbReference>
<name>A0ABR2FH08_9ROSI</name>
<comment type="caution">
    <text evidence="1">The sequence shown here is derived from an EMBL/GenBank/DDBJ whole genome shotgun (WGS) entry which is preliminary data.</text>
</comment>
<proteinExistence type="predicted"/>
<accession>A0ABR2FH08</accession>
<gene>
    <name evidence="1" type="ORF">V6N12_070503</name>
</gene>
<evidence type="ECO:0000313" key="2">
    <source>
        <dbReference type="Proteomes" id="UP001472677"/>
    </source>
</evidence>
<evidence type="ECO:0000313" key="1">
    <source>
        <dbReference type="EMBL" id="KAK8580219.1"/>
    </source>
</evidence>
<reference evidence="1 2" key="1">
    <citation type="journal article" date="2024" name="G3 (Bethesda)">
        <title>Genome assembly of Hibiscus sabdariffa L. provides insights into metabolisms of medicinal natural products.</title>
        <authorList>
            <person name="Kim T."/>
        </authorList>
    </citation>
    <scope>NUCLEOTIDE SEQUENCE [LARGE SCALE GENOMIC DNA]</scope>
    <source>
        <strain evidence="1">TK-2024</strain>
        <tissue evidence="1">Old leaves</tissue>
    </source>
</reference>
<dbReference type="EMBL" id="JBBPBM010000006">
    <property type="protein sequence ID" value="KAK8580219.1"/>
    <property type="molecule type" value="Genomic_DNA"/>
</dbReference>
<evidence type="ECO:0008006" key="3">
    <source>
        <dbReference type="Google" id="ProtNLM"/>
    </source>
</evidence>
<sequence length="99" mass="11362">MTWAVGVDLLRVHYDNYVGIRTAFDPLAVTSSLSLVRAITLLQNRSWTINFFWVSREQNMVVDGLSKLFLSLYIQSLILDDVMDLISPLLVRDRDGPLY</sequence>
<keyword evidence="2" id="KW-1185">Reference proteome</keyword>
<organism evidence="1 2">
    <name type="scientific">Hibiscus sabdariffa</name>
    <name type="common">roselle</name>
    <dbReference type="NCBI Taxonomy" id="183260"/>
    <lineage>
        <taxon>Eukaryota</taxon>
        <taxon>Viridiplantae</taxon>
        <taxon>Streptophyta</taxon>
        <taxon>Embryophyta</taxon>
        <taxon>Tracheophyta</taxon>
        <taxon>Spermatophyta</taxon>
        <taxon>Magnoliopsida</taxon>
        <taxon>eudicotyledons</taxon>
        <taxon>Gunneridae</taxon>
        <taxon>Pentapetalae</taxon>
        <taxon>rosids</taxon>
        <taxon>malvids</taxon>
        <taxon>Malvales</taxon>
        <taxon>Malvaceae</taxon>
        <taxon>Malvoideae</taxon>
        <taxon>Hibiscus</taxon>
    </lineage>
</organism>